<keyword evidence="3" id="KW-1003">Cell membrane</keyword>
<feature type="transmembrane region" description="Helical" evidence="7">
    <location>
        <begin position="192"/>
        <end position="213"/>
    </location>
</feature>
<dbReference type="InterPro" id="IPR002528">
    <property type="entry name" value="MATE_fam"/>
</dbReference>
<evidence type="ECO:0000256" key="3">
    <source>
        <dbReference type="ARBA" id="ARBA00022475"/>
    </source>
</evidence>
<evidence type="ECO:0000256" key="6">
    <source>
        <dbReference type="ARBA" id="ARBA00023136"/>
    </source>
</evidence>
<evidence type="ECO:0000256" key="2">
    <source>
        <dbReference type="ARBA" id="ARBA00022448"/>
    </source>
</evidence>
<dbReference type="CDD" id="cd13138">
    <property type="entry name" value="MATE_yoeA_like"/>
    <property type="match status" value="1"/>
</dbReference>
<dbReference type="GO" id="GO:0015297">
    <property type="term" value="F:antiporter activity"/>
    <property type="evidence" value="ECO:0007669"/>
    <property type="project" value="InterPro"/>
</dbReference>
<dbReference type="Proteomes" id="UP000095765">
    <property type="component" value="Unassembled WGS sequence"/>
</dbReference>
<dbReference type="PANTHER" id="PTHR43549:SF3">
    <property type="entry name" value="MULTIDRUG RESISTANCE PROTEIN YPNP-RELATED"/>
    <property type="match status" value="1"/>
</dbReference>
<reference evidence="8 9" key="1">
    <citation type="submission" date="2015-09" db="EMBL/GenBank/DDBJ databases">
        <authorList>
            <consortium name="Pathogen Informatics"/>
        </authorList>
    </citation>
    <scope>NUCLEOTIDE SEQUENCE [LARGE SCALE GENOMIC DNA]</scope>
    <source>
        <strain evidence="8 9">2789STDY5834939</strain>
    </source>
</reference>
<dbReference type="GO" id="GO:0005886">
    <property type="term" value="C:plasma membrane"/>
    <property type="evidence" value="ECO:0007669"/>
    <property type="project" value="UniProtKB-SubCell"/>
</dbReference>
<evidence type="ECO:0000313" key="8">
    <source>
        <dbReference type="EMBL" id="CUQ21644.1"/>
    </source>
</evidence>
<protein>
    <submittedName>
        <fullName evidence="8">Staphylococcal virulence regulator protein A</fullName>
    </submittedName>
</protein>
<dbReference type="PANTHER" id="PTHR43549">
    <property type="entry name" value="MULTIDRUG RESISTANCE PROTEIN YPNP-RELATED"/>
    <property type="match status" value="1"/>
</dbReference>
<dbReference type="InterPro" id="IPR048279">
    <property type="entry name" value="MdtK-like"/>
</dbReference>
<keyword evidence="4 7" id="KW-0812">Transmembrane</keyword>
<evidence type="ECO:0000256" key="1">
    <source>
        <dbReference type="ARBA" id="ARBA00004651"/>
    </source>
</evidence>
<feature type="transmembrane region" description="Helical" evidence="7">
    <location>
        <begin position="43"/>
        <end position="72"/>
    </location>
</feature>
<feature type="transmembrane region" description="Helical" evidence="7">
    <location>
        <begin position="419"/>
        <end position="440"/>
    </location>
</feature>
<keyword evidence="2" id="KW-0813">Transport</keyword>
<dbReference type="Pfam" id="PF01554">
    <property type="entry name" value="MatE"/>
    <property type="match status" value="2"/>
</dbReference>
<sequence>MTKNMTVGNPAKLILFFTIPLLIGNLFQQLYNMADTLIVGRTIGVEALAAVGCTGSIMFLILGFTQGLTAGLSIVTAQRFGAGDEEGVRRSFAAGILIGGVITVFLTALSVALARPILILMRTPANIIDGAYSYIVVIYAGIAAAVLFNLLSSVLRALGDSRTPLIFLVIACLINIGLDFLCILTFQMGVAGAAVATIAAQLLSGGACIVYIARRFPMLHLRREHWRVTREEIFEHLRVALPMGFQSSIIAIGSIILQFTLNGLGETAVSAYTAAQKIDLIATQPMMSFGMTMATYAAQNYGAGNVPRIRRGVLQCAMMSVSFSIVMGIVNNVFGKNLIGLFVVGHPEVIETAQIYLAINGSCYFILSLLFIFRYTLQGLGQSFVPTFAGIMELCMRALAALVLAGMFGFAGACMANPLAWIGSCVPLSIAFLLTMRRLAYLAPVPEQSRA</sequence>
<feature type="transmembrane region" description="Helical" evidence="7">
    <location>
        <begin position="134"/>
        <end position="158"/>
    </location>
</feature>
<organism evidence="8 9">
    <name type="scientific">Anaerotruncus colihominis</name>
    <dbReference type="NCBI Taxonomy" id="169435"/>
    <lineage>
        <taxon>Bacteria</taxon>
        <taxon>Bacillati</taxon>
        <taxon>Bacillota</taxon>
        <taxon>Clostridia</taxon>
        <taxon>Eubacteriales</taxon>
        <taxon>Oscillospiraceae</taxon>
        <taxon>Anaerotruncus</taxon>
    </lineage>
</organism>
<feature type="transmembrane region" description="Helical" evidence="7">
    <location>
        <begin position="239"/>
        <end position="261"/>
    </location>
</feature>
<evidence type="ECO:0000313" key="9">
    <source>
        <dbReference type="Proteomes" id="UP000095765"/>
    </source>
</evidence>
<name>A0A174UGB9_9FIRM</name>
<accession>A0A174UGB9</accession>
<dbReference type="PIRSF" id="PIRSF006603">
    <property type="entry name" value="DinF"/>
    <property type="match status" value="1"/>
</dbReference>
<dbReference type="EMBL" id="CZBE01000037">
    <property type="protein sequence ID" value="CUQ21644.1"/>
    <property type="molecule type" value="Genomic_DNA"/>
</dbReference>
<feature type="transmembrane region" description="Helical" evidence="7">
    <location>
        <begin position="394"/>
        <end position="413"/>
    </location>
</feature>
<gene>
    <name evidence="8" type="primary">mepA_11</name>
    <name evidence="8" type="ORF">ERS852551_03578</name>
</gene>
<feature type="transmembrane region" description="Helical" evidence="7">
    <location>
        <begin position="165"/>
        <end position="186"/>
    </location>
</feature>
<evidence type="ECO:0000256" key="7">
    <source>
        <dbReference type="SAM" id="Phobius"/>
    </source>
</evidence>
<feature type="transmembrane region" description="Helical" evidence="7">
    <location>
        <begin position="92"/>
        <end position="114"/>
    </location>
</feature>
<feature type="transmembrane region" description="Helical" evidence="7">
    <location>
        <begin position="313"/>
        <end position="334"/>
    </location>
</feature>
<proteinExistence type="predicted"/>
<feature type="transmembrane region" description="Helical" evidence="7">
    <location>
        <begin position="354"/>
        <end position="373"/>
    </location>
</feature>
<dbReference type="GO" id="GO:0042910">
    <property type="term" value="F:xenobiotic transmembrane transporter activity"/>
    <property type="evidence" value="ECO:0007669"/>
    <property type="project" value="InterPro"/>
</dbReference>
<dbReference type="RefSeq" id="WP_055246130.1">
    <property type="nucleotide sequence ID" value="NZ_CABIWA010000019.1"/>
</dbReference>
<feature type="transmembrane region" description="Helical" evidence="7">
    <location>
        <begin position="12"/>
        <end position="31"/>
    </location>
</feature>
<keyword evidence="5 7" id="KW-1133">Transmembrane helix</keyword>
<feature type="transmembrane region" description="Helical" evidence="7">
    <location>
        <begin position="281"/>
        <end position="301"/>
    </location>
</feature>
<evidence type="ECO:0000256" key="5">
    <source>
        <dbReference type="ARBA" id="ARBA00022989"/>
    </source>
</evidence>
<keyword evidence="6 7" id="KW-0472">Membrane</keyword>
<evidence type="ECO:0000256" key="4">
    <source>
        <dbReference type="ARBA" id="ARBA00022692"/>
    </source>
</evidence>
<dbReference type="AlphaFoldDB" id="A0A174UGB9"/>
<comment type="subcellular location">
    <subcellularLocation>
        <location evidence="1">Cell membrane</location>
        <topology evidence="1">Multi-pass membrane protein</topology>
    </subcellularLocation>
</comment>
<dbReference type="InterPro" id="IPR052031">
    <property type="entry name" value="Membrane_Transporter-Flippase"/>
</dbReference>
<dbReference type="OrthoDB" id="9776324at2"/>
<dbReference type="NCBIfam" id="TIGR00797">
    <property type="entry name" value="matE"/>
    <property type="match status" value="1"/>
</dbReference>